<evidence type="ECO:0000313" key="3">
    <source>
        <dbReference type="EnsemblMetazoa" id="ASIC002593-PA"/>
    </source>
</evidence>
<proteinExistence type="predicted"/>
<feature type="compositionally biased region" description="Basic and acidic residues" evidence="1">
    <location>
        <begin position="1"/>
        <end position="10"/>
    </location>
</feature>
<name>A0A084VCK2_ANOSI</name>
<dbReference type="EnsemblMetazoa" id="ASIC002593-RA">
    <property type="protein sequence ID" value="ASIC002593-PA"/>
    <property type="gene ID" value="ASIC002593"/>
</dbReference>
<dbReference type="VEuPathDB" id="VectorBase:ASIC002593"/>
<evidence type="ECO:0000313" key="2">
    <source>
        <dbReference type="EMBL" id="KFB35696.1"/>
    </source>
</evidence>
<evidence type="ECO:0000313" key="4">
    <source>
        <dbReference type="Proteomes" id="UP000030765"/>
    </source>
</evidence>
<reference evidence="2 4" key="1">
    <citation type="journal article" date="2014" name="BMC Genomics">
        <title>Genome sequence of Anopheles sinensis provides insight into genetics basis of mosquito competence for malaria parasites.</title>
        <authorList>
            <person name="Zhou D."/>
            <person name="Zhang D."/>
            <person name="Ding G."/>
            <person name="Shi L."/>
            <person name="Hou Q."/>
            <person name="Ye Y."/>
            <person name="Xu Y."/>
            <person name="Zhou H."/>
            <person name="Xiong C."/>
            <person name="Li S."/>
            <person name="Yu J."/>
            <person name="Hong S."/>
            <person name="Yu X."/>
            <person name="Zou P."/>
            <person name="Chen C."/>
            <person name="Chang X."/>
            <person name="Wang W."/>
            <person name="Lv Y."/>
            <person name="Sun Y."/>
            <person name="Ma L."/>
            <person name="Shen B."/>
            <person name="Zhu C."/>
        </authorList>
    </citation>
    <scope>NUCLEOTIDE SEQUENCE [LARGE SCALE GENOMIC DNA]</scope>
</reference>
<feature type="region of interest" description="Disordered" evidence="1">
    <location>
        <begin position="1"/>
        <end position="59"/>
    </location>
</feature>
<organism evidence="2">
    <name type="scientific">Anopheles sinensis</name>
    <name type="common">Mosquito</name>
    <dbReference type="NCBI Taxonomy" id="74873"/>
    <lineage>
        <taxon>Eukaryota</taxon>
        <taxon>Metazoa</taxon>
        <taxon>Ecdysozoa</taxon>
        <taxon>Arthropoda</taxon>
        <taxon>Hexapoda</taxon>
        <taxon>Insecta</taxon>
        <taxon>Pterygota</taxon>
        <taxon>Neoptera</taxon>
        <taxon>Endopterygota</taxon>
        <taxon>Diptera</taxon>
        <taxon>Nematocera</taxon>
        <taxon>Culicoidea</taxon>
        <taxon>Culicidae</taxon>
        <taxon>Anophelinae</taxon>
        <taxon>Anopheles</taxon>
    </lineage>
</organism>
<protein>
    <submittedName>
        <fullName evidence="2 3">Uncharacterized protein</fullName>
    </submittedName>
</protein>
<dbReference type="AlphaFoldDB" id="A0A084VCK2"/>
<dbReference type="Proteomes" id="UP000030765">
    <property type="component" value="Unassembled WGS sequence"/>
</dbReference>
<evidence type="ECO:0000256" key="1">
    <source>
        <dbReference type="SAM" id="MobiDB-lite"/>
    </source>
</evidence>
<accession>A0A084VCK2</accession>
<reference evidence="3" key="2">
    <citation type="submission" date="2020-05" db="UniProtKB">
        <authorList>
            <consortium name="EnsemblMetazoa"/>
        </authorList>
    </citation>
    <scope>IDENTIFICATION</scope>
</reference>
<sequence>MQPARQRSDGSGRGAHQVQPHATGKLDRCPTCTAMDARATKRGGGESRGNNHTRGQRTLNRTLRSVIASATVWKPARSTVGKRLHAHGLPAAGCSKRARVFRIFRPRHDDGTSVHAQRFACSSGRKSSCRAKENGTNGVVHSLF</sequence>
<keyword evidence="4" id="KW-1185">Reference proteome</keyword>
<gene>
    <name evidence="2" type="ORF">ZHAS_00002593</name>
</gene>
<dbReference type="EMBL" id="ATLV01010805">
    <property type="status" value="NOT_ANNOTATED_CDS"/>
    <property type="molecule type" value="Genomic_DNA"/>
</dbReference>
<dbReference type="EMBL" id="KE524615">
    <property type="protein sequence ID" value="KFB35696.1"/>
    <property type="molecule type" value="Genomic_DNA"/>
</dbReference>
<feature type="compositionally biased region" description="Polar residues" evidence="1">
    <location>
        <begin position="48"/>
        <end position="59"/>
    </location>
</feature>